<feature type="compositionally biased region" description="Polar residues" evidence="1">
    <location>
        <begin position="242"/>
        <end position="252"/>
    </location>
</feature>
<evidence type="ECO:0000313" key="3">
    <source>
        <dbReference type="Proteomes" id="UP000051952"/>
    </source>
</evidence>
<protein>
    <submittedName>
        <fullName evidence="2">Uncharacterized protein</fullName>
    </submittedName>
</protein>
<dbReference type="VEuPathDB" id="TriTrypDB:BSAL_23500"/>
<dbReference type="AlphaFoldDB" id="A0A0S4JIQ5"/>
<feature type="region of interest" description="Disordered" evidence="1">
    <location>
        <begin position="121"/>
        <end position="178"/>
    </location>
</feature>
<feature type="compositionally biased region" description="Low complexity" evidence="1">
    <location>
        <begin position="136"/>
        <end position="153"/>
    </location>
</feature>
<accession>A0A0S4JIQ5</accession>
<feature type="compositionally biased region" description="Low complexity" evidence="1">
    <location>
        <begin position="36"/>
        <end position="69"/>
    </location>
</feature>
<keyword evidence="3" id="KW-1185">Reference proteome</keyword>
<feature type="region of interest" description="Disordered" evidence="1">
    <location>
        <begin position="208"/>
        <end position="314"/>
    </location>
</feature>
<feature type="compositionally biased region" description="Low complexity" evidence="1">
    <location>
        <begin position="160"/>
        <end position="173"/>
    </location>
</feature>
<evidence type="ECO:0000256" key="1">
    <source>
        <dbReference type="SAM" id="MobiDB-lite"/>
    </source>
</evidence>
<gene>
    <name evidence="2" type="ORF">BSAL_23500</name>
</gene>
<dbReference type="Proteomes" id="UP000051952">
    <property type="component" value="Unassembled WGS sequence"/>
</dbReference>
<sequence length="448" mass="44585">MSSFGVPKETGSAAATTTSGPPPTATTAFGAGGGAFTSPSTGVSAFGSFPKSTATPPPAASSAFGSASKLPTAGAFGGNSAATTPAKGSSSSAPFGASTAPSFGVTSSPFGASSSLAKAPSSSVAFAATTPPPAATPSNPFGGMSTSSSHSAFGSGGGFAASSAAAPLASDGAPKPQSLMTSAMLSKMSAIPAQSSLLAAKESTSAVVASVFQSQPTTTEPPLPPLALGGTASKPLQPFGNRGNTNQGSSVAPLTAAAKSSSSATGVGSKIPSKATPSKPLPSYLAPTKSASGATMEAPTASTSGGKPPPLTDDDLLAQAIRNRNVLRQLTVAHRWSRACGELVGWSARLESELETLNHVETLLTTVESSLDDAEARLEEMSVKEKSRLHSLSSAHGKGFSLEQNRFWDKHRDAFVKALKAHQTDLHRLNAALVAKESSSPVVDSPVV</sequence>
<feature type="compositionally biased region" description="Polar residues" evidence="1">
    <location>
        <begin position="80"/>
        <end position="100"/>
    </location>
</feature>
<evidence type="ECO:0000313" key="2">
    <source>
        <dbReference type="EMBL" id="CUG89805.1"/>
    </source>
</evidence>
<name>A0A0S4JIQ5_BODSA</name>
<feature type="compositionally biased region" description="Low complexity" evidence="1">
    <location>
        <begin position="10"/>
        <end position="29"/>
    </location>
</feature>
<feature type="region of interest" description="Disordered" evidence="1">
    <location>
        <begin position="1"/>
        <end position="100"/>
    </location>
</feature>
<proteinExistence type="predicted"/>
<reference evidence="3" key="1">
    <citation type="submission" date="2015-09" db="EMBL/GenBank/DDBJ databases">
        <authorList>
            <consortium name="Pathogen Informatics"/>
        </authorList>
    </citation>
    <scope>NUCLEOTIDE SEQUENCE [LARGE SCALE GENOMIC DNA]</scope>
    <source>
        <strain evidence="3">Lake Konstanz</strain>
    </source>
</reference>
<organism evidence="2 3">
    <name type="scientific">Bodo saltans</name>
    <name type="common">Flagellated protozoan</name>
    <dbReference type="NCBI Taxonomy" id="75058"/>
    <lineage>
        <taxon>Eukaryota</taxon>
        <taxon>Discoba</taxon>
        <taxon>Euglenozoa</taxon>
        <taxon>Kinetoplastea</taxon>
        <taxon>Metakinetoplastina</taxon>
        <taxon>Eubodonida</taxon>
        <taxon>Bodonidae</taxon>
        <taxon>Bodo</taxon>
    </lineage>
</organism>
<dbReference type="EMBL" id="CYKH01001771">
    <property type="protein sequence ID" value="CUG89805.1"/>
    <property type="molecule type" value="Genomic_DNA"/>
</dbReference>